<dbReference type="Pfam" id="PF07516">
    <property type="entry name" value="SecA_SW"/>
    <property type="match status" value="1"/>
</dbReference>
<keyword evidence="4" id="KW-0547">Nucleotide-binding</keyword>
<keyword evidence="9" id="KW-0472">Membrane</keyword>
<evidence type="ECO:0000256" key="7">
    <source>
        <dbReference type="ARBA" id="ARBA00022967"/>
    </source>
</evidence>
<dbReference type="InterPro" id="IPR014018">
    <property type="entry name" value="SecA_motor_DEAD"/>
</dbReference>
<dbReference type="InterPro" id="IPR011116">
    <property type="entry name" value="SecA_Wing/Scaffold"/>
</dbReference>
<keyword evidence="8" id="KW-0811">Translocation</keyword>
<dbReference type="InterPro" id="IPR044722">
    <property type="entry name" value="SecA_SF2_C"/>
</dbReference>
<name>A0A0D8X8D4_DICVI</name>
<keyword evidence="3" id="KW-0813">Transport</keyword>
<dbReference type="Gene3D" id="3.40.50.300">
    <property type="entry name" value="P-loop containing nucleotide triphosphate hydrolases"/>
    <property type="match status" value="1"/>
</dbReference>
<keyword evidence="6" id="KW-0653">Protein transport</keyword>
<comment type="subcellular location">
    <subcellularLocation>
        <location evidence="1">Membrane</location>
        <topology evidence="1">Peripheral membrane protein</topology>
    </subcellularLocation>
</comment>
<sequence>ESRRTDNQLRGHSGRQGDPGLSKFFLLLEDDLMRIFGSDRMRSFLQKVGLKNNEAIHHLWINKALEKAQKKVEARNYDVRKSLLKFDDVINSQRKVFFKQRSHILESIVHSGCYEDYVEDIAKEFHTKYGMILDREDLAKFVNKQEALDYVNDKVQGFFTERERYFNSQQTTNLWNTVVKQVMIMTLDHLWREHFSILECLRQSINLRAMGQKDPLSEFKREAFLMFESVLKKWKELTVHRLAYFKLVDNQEIDIYFTNLASLIAMSTLISATVTNSSAITPVDNKEFGVDDKDNKESTLVIGVTPYATRPIPFVTFQINKPPTYIIGFSKSLILQLRGSVDGEIVVEAAISSTTEMMP</sequence>
<evidence type="ECO:0000256" key="4">
    <source>
        <dbReference type="ARBA" id="ARBA00022741"/>
    </source>
</evidence>
<evidence type="ECO:0000256" key="9">
    <source>
        <dbReference type="ARBA" id="ARBA00023136"/>
    </source>
</evidence>
<dbReference type="PANTHER" id="PTHR30612:SF0">
    <property type="entry name" value="CHLOROPLAST PROTEIN-TRANSPORTING ATPASE"/>
    <property type="match status" value="1"/>
</dbReference>
<dbReference type="GO" id="GO:0017038">
    <property type="term" value="P:protein import"/>
    <property type="evidence" value="ECO:0007669"/>
    <property type="project" value="InterPro"/>
</dbReference>
<dbReference type="SUPFAM" id="SSF52540">
    <property type="entry name" value="P-loop containing nucleoside triphosphate hydrolases"/>
    <property type="match status" value="1"/>
</dbReference>
<evidence type="ECO:0000256" key="3">
    <source>
        <dbReference type="ARBA" id="ARBA00022448"/>
    </source>
</evidence>
<dbReference type="GO" id="GO:0005886">
    <property type="term" value="C:plasma membrane"/>
    <property type="evidence" value="ECO:0007669"/>
    <property type="project" value="TreeGrafter"/>
</dbReference>
<reference evidence="12" key="2">
    <citation type="journal article" date="2016" name="Sci. Rep.">
        <title>Dictyocaulus viviparus genome, variome and transcriptome elucidate lungworm biology and support future intervention.</title>
        <authorList>
            <person name="McNulty S.N."/>
            <person name="Strube C."/>
            <person name="Rosa B.A."/>
            <person name="Martin J.C."/>
            <person name="Tyagi R."/>
            <person name="Choi Y.J."/>
            <person name="Wang Q."/>
            <person name="Hallsworth Pepin K."/>
            <person name="Zhang X."/>
            <person name="Ozersky P."/>
            <person name="Wilson R.K."/>
            <person name="Sternberg P.W."/>
            <person name="Gasser R.B."/>
            <person name="Mitreva M."/>
        </authorList>
    </citation>
    <scope>NUCLEOTIDE SEQUENCE [LARGE SCALE GENOMIC DNA]</scope>
    <source>
        <strain evidence="12">HannoverDv2000</strain>
    </source>
</reference>
<proteinExistence type="inferred from homology"/>
<evidence type="ECO:0000256" key="1">
    <source>
        <dbReference type="ARBA" id="ARBA00004170"/>
    </source>
</evidence>
<comment type="similarity">
    <text evidence="2">Belongs to the SecA family.</text>
</comment>
<dbReference type="InterPro" id="IPR036266">
    <property type="entry name" value="SecA_Wing/Scaffold_sf"/>
</dbReference>
<protein>
    <submittedName>
        <fullName evidence="11">SecA wing/scaffold domain protein</fullName>
    </submittedName>
</protein>
<dbReference type="Gene3D" id="1.10.3060.10">
    <property type="entry name" value="Helical scaffold and wing domains of SecA"/>
    <property type="match status" value="2"/>
</dbReference>
<dbReference type="OrthoDB" id="7663308at2759"/>
<evidence type="ECO:0000256" key="2">
    <source>
        <dbReference type="ARBA" id="ARBA00007650"/>
    </source>
</evidence>
<dbReference type="GO" id="GO:0005524">
    <property type="term" value="F:ATP binding"/>
    <property type="evidence" value="ECO:0007669"/>
    <property type="project" value="UniProtKB-KW"/>
</dbReference>
<dbReference type="AlphaFoldDB" id="A0A0D8X8D4"/>
<reference evidence="11 12" key="1">
    <citation type="submission" date="2013-11" db="EMBL/GenBank/DDBJ databases">
        <title>Draft genome of the bovine lungworm Dictyocaulus viviparus.</title>
        <authorList>
            <person name="Mitreva M."/>
        </authorList>
    </citation>
    <scope>NUCLEOTIDE SEQUENCE [LARGE SCALE GENOMIC DNA]</scope>
    <source>
        <strain evidence="11 12">HannoverDv2000</strain>
    </source>
</reference>
<evidence type="ECO:0000259" key="10">
    <source>
        <dbReference type="PROSITE" id="PS51196"/>
    </source>
</evidence>
<dbReference type="Proteomes" id="UP000053766">
    <property type="component" value="Unassembled WGS sequence"/>
</dbReference>
<dbReference type="PANTHER" id="PTHR30612">
    <property type="entry name" value="SECA INNER MEMBRANE COMPONENT OF SEC PROTEIN SECRETION SYSTEM"/>
    <property type="match status" value="1"/>
</dbReference>
<evidence type="ECO:0000313" key="12">
    <source>
        <dbReference type="Proteomes" id="UP000053766"/>
    </source>
</evidence>
<organism evidence="11 12">
    <name type="scientific">Dictyocaulus viviparus</name>
    <name type="common">Bovine lungworm</name>
    <dbReference type="NCBI Taxonomy" id="29172"/>
    <lineage>
        <taxon>Eukaryota</taxon>
        <taxon>Metazoa</taxon>
        <taxon>Ecdysozoa</taxon>
        <taxon>Nematoda</taxon>
        <taxon>Chromadorea</taxon>
        <taxon>Rhabditida</taxon>
        <taxon>Rhabditina</taxon>
        <taxon>Rhabditomorpha</taxon>
        <taxon>Strongyloidea</taxon>
        <taxon>Metastrongylidae</taxon>
        <taxon>Dictyocaulus</taxon>
    </lineage>
</organism>
<evidence type="ECO:0000256" key="5">
    <source>
        <dbReference type="ARBA" id="ARBA00022840"/>
    </source>
</evidence>
<feature type="domain" description="SecA family profile" evidence="10">
    <location>
        <begin position="1"/>
        <end position="57"/>
    </location>
</feature>
<dbReference type="EMBL" id="KN718320">
    <property type="protein sequence ID" value="KJH40042.1"/>
    <property type="molecule type" value="Genomic_DNA"/>
</dbReference>
<keyword evidence="12" id="KW-1185">Reference proteome</keyword>
<dbReference type="GO" id="GO:0006605">
    <property type="term" value="P:protein targeting"/>
    <property type="evidence" value="ECO:0007669"/>
    <property type="project" value="InterPro"/>
</dbReference>
<evidence type="ECO:0000313" key="11">
    <source>
        <dbReference type="EMBL" id="KJH40042.1"/>
    </source>
</evidence>
<keyword evidence="7" id="KW-1278">Translocase</keyword>
<evidence type="ECO:0000256" key="6">
    <source>
        <dbReference type="ARBA" id="ARBA00022927"/>
    </source>
</evidence>
<evidence type="ECO:0000256" key="8">
    <source>
        <dbReference type="ARBA" id="ARBA00023010"/>
    </source>
</evidence>
<dbReference type="InterPro" id="IPR027417">
    <property type="entry name" value="P-loop_NTPase"/>
</dbReference>
<keyword evidence="5" id="KW-0067">ATP-binding</keyword>
<dbReference type="PROSITE" id="PS51196">
    <property type="entry name" value="SECA_MOTOR_DEAD"/>
    <property type="match status" value="1"/>
</dbReference>
<gene>
    <name evidence="11" type="ORF">DICVIV_14045</name>
</gene>
<dbReference type="STRING" id="29172.A0A0D8X8D4"/>
<dbReference type="Pfam" id="PF21090">
    <property type="entry name" value="P-loop_SecA"/>
    <property type="match status" value="1"/>
</dbReference>
<dbReference type="InterPro" id="IPR000185">
    <property type="entry name" value="SecA"/>
</dbReference>
<dbReference type="GO" id="GO:0006886">
    <property type="term" value="P:intracellular protein transport"/>
    <property type="evidence" value="ECO:0007669"/>
    <property type="project" value="InterPro"/>
</dbReference>
<dbReference type="GO" id="GO:0005829">
    <property type="term" value="C:cytosol"/>
    <property type="evidence" value="ECO:0007669"/>
    <property type="project" value="TreeGrafter"/>
</dbReference>
<feature type="non-terminal residue" evidence="11">
    <location>
        <position position="1"/>
    </location>
</feature>
<dbReference type="SUPFAM" id="SSF81886">
    <property type="entry name" value="Helical scaffold and wing domains of SecA"/>
    <property type="match status" value="1"/>
</dbReference>
<accession>A0A0D8X8D4</accession>